<dbReference type="InterPro" id="IPR050142">
    <property type="entry name" value="MADS-box/MEF2_TF"/>
</dbReference>
<feature type="domain" description="MADS-box" evidence="7">
    <location>
        <begin position="1"/>
        <end position="48"/>
    </location>
</feature>
<dbReference type="GO" id="GO:0000981">
    <property type="term" value="F:DNA-binding transcription factor activity, RNA polymerase II-specific"/>
    <property type="evidence" value="ECO:0007669"/>
    <property type="project" value="InterPro"/>
</dbReference>
<reference evidence="8" key="1">
    <citation type="submission" date="2020-05" db="EMBL/GenBank/DDBJ databases">
        <title>WGS assembly of Panicum virgatum.</title>
        <authorList>
            <person name="Lovell J.T."/>
            <person name="Jenkins J."/>
            <person name="Shu S."/>
            <person name="Juenger T.E."/>
            <person name="Schmutz J."/>
        </authorList>
    </citation>
    <scope>NUCLEOTIDE SEQUENCE</scope>
    <source>
        <strain evidence="8">AP13</strain>
    </source>
</reference>
<evidence type="ECO:0000256" key="6">
    <source>
        <dbReference type="SAM" id="Coils"/>
    </source>
</evidence>
<keyword evidence="6" id="KW-0175">Coiled coil</keyword>
<evidence type="ECO:0000256" key="1">
    <source>
        <dbReference type="ARBA" id="ARBA00004123"/>
    </source>
</evidence>
<dbReference type="PRINTS" id="PR00404">
    <property type="entry name" value="MADSDOMAIN"/>
</dbReference>
<gene>
    <name evidence="8" type="ORF">PVAP13_1NG284500</name>
</gene>
<dbReference type="Pfam" id="PF00319">
    <property type="entry name" value="SRF-TF"/>
    <property type="match status" value="1"/>
</dbReference>
<dbReference type="InterPro" id="IPR002100">
    <property type="entry name" value="TF_MADSbox"/>
</dbReference>
<dbReference type="InterPro" id="IPR033897">
    <property type="entry name" value="SRF-like_MADS-box"/>
</dbReference>
<comment type="subcellular location">
    <subcellularLocation>
        <location evidence="1">Nucleus</location>
    </subcellularLocation>
</comment>
<keyword evidence="3" id="KW-0238">DNA-binding</keyword>
<evidence type="ECO:0000313" key="9">
    <source>
        <dbReference type="Proteomes" id="UP000823388"/>
    </source>
</evidence>
<evidence type="ECO:0000256" key="5">
    <source>
        <dbReference type="ARBA" id="ARBA00023242"/>
    </source>
</evidence>
<dbReference type="Gene3D" id="3.40.1810.10">
    <property type="entry name" value="Transcription factor, MADS-box"/>
    <property type="match status" value="1"/>
</dbReference>
<dbReference type="GO" id="GO:0000987">
    <property type="term" value="F:cis-regulatory region sequence-specific DNA binding"/>
    <property type="evidence" value="ECO:0007669"/>
    <property type="project" value="InterPro"/>
</dbReference>
<dbReference type="GO" id="GO:0046983">
    <property type="term" value="F:protein dimerization activity"/>
    <property type="evidence" value="ECO:0007669"/>
    <property type="project" value="InterPro"/>
</dbReference>
<dbReference type="Proteomes" id="UP000823388">
    <property type="component" value="Chromosome 1N"/>
</dbReference>
<evidence type="ECO:0000256" key="3">
    <source>
        <dbReference type="ARBA" id="ARBA00023125"/>
    </source>
</evidence>
<sequence>MARKKVALQWIANDSTRRATLKKRRKGLMKKASELATLCDVDVLVVVYDGEQGEARPEVWPDAPGEAERIAARFKAVPELDQCKKKQDMKGFLTQSNDKLRDQLRKAQHENQERERDLLLHDAIAGRLPGLVGLSVEEVVTLGLVVEQRIQVVMDAIARLQGEGHDLPAAAAAAAALPQPPLAPFSTGAGHRDMMMPAPHPQGWMVAGGDNGALAYNGLSFVGAGGDMTPQFSDMGFGFEGPGAGQSFPYSM</sequence>
<dbReference type="InterPro" id="IPR036879">
    <property type="entry name" value="TF_MADSbox_sf"/>
</dbReference>
<name>A0A8T0WXA4_PANVG</name>
<evidence type="ECO:0000259" key="7">
    <source>
        <dbReference type="PROSITE" id="PS50066"/>
    </source>
</evidence>
<proteinExistence type="predicted"/>
<dbReference type="SMART" id="SM00432">
    <property type="entry name" value="MADS"/>
    <property type="match status" value="1"/>
</dbReference>
<dbReference type="EMBL" id="CM029038">
    <property type="protein sequence ID" value="KAG2651408.1"/>
    <property type="molecule type" value="Genomic_DNA"/>
</dbReference>
<keyword evidence="4" id="KW-0804">Transcription</keyword>
<dbReference type="PROSITE" id="PS50066">
    <property type="entry name" value="MADS_BOX_2"/>
    <property type="match status" value="1"/>
</dbReference>
<keyword evidence="2" id="KW-0805">Transcription regulation</keyword>
<protein>
    <recommendedName>
        <fullName evidence="7">MADS-box domain-containing protein</fullName>
    </recommendedName>
</protein>
<keyword evidence="9" id="KW-1185">Reference proteome</keyword>
<dbReference type="GO" id="GO:0045944">
    <property type="term" value="P:positive regulation of transcription by RNA polymerase II"/>
    <property type="evidence" value="ECO:0007669"/>
    <property type="project" value="InterPro"/>
</dbReference>
<dbReference type="CDD" id="cd00266">
    <property type="entry name" value="MADS_SRF_like"/>
    <property type="match status" value="1"/>
</dbReference>
<evidence type="ECO:0000256" key="4">
    <source>
        <dbReference type="ARBA" id="ARBA00023163"/>
    </source>
</evidence>
<comment type="caution">
    <text evidence="8">The sequence shown here is derived from an EMBL/GenBank/DDBJ whole genome shotgun (WGS) entry which is preliminary data.</text>
</comment>
<dbReference type="PANTHER" id="PTHR48019">
    <property type="entry name" value="SERUM RESPONSE FACTOR HOMOLOG"/>
    <property type="match status" value="1"/>
</dbReference>
<dbReference type="SUPFAM" id="SSF55455">
    <property type="entry name" value="SRF-like"/>
    <property type="match status" value="1"/>
</dbReference>
<evidence type="ECO:0000313" key="8">
    <source>
        <dbReference type="EMBL" id="KAG2651408.1"/>
    </source>
</evidence>
<evidence type="ECO:0000256" key="2">
    <source>
        <dbReference type="ARBA" id="ARBA00023015"/>
    </source>
</evidence>
<accession>A0A8T0WXA4</accession>
<feature type="coiled-coil region" evidence="6">
    <location>
        <begin position="90"/>
        <end position="117"/>
    </location>
</feature>
<organism evidence="8 9">
    <name type="scientific">Panicum virgatum</name>
    <name type="common">Blackwell switchgrass</name>
    <dbReference type="NCBI Taxonomy" id="38727"/>
    <lineage>
        <taxon>Eukaryota</taxon>
        <taxon>Viridiplantae</taxon>
        <taxon>Streptophyta</taxon>
        <taxon>Embryophyta</taxon>
        <taxon>Tracheophyta</taxon>
        <taxon>Spermatophyta</taxon>
        <taxon>Magnoliopsida</taxon>
        <taxon>Liliopsida</taxon>
        <taxon>Poales</taxon>
        <taxon>Poaceae</taxon>
        <taxon>PACMAD clade</taxon>
        <taxon>Panicoideae</taxon>
        <taxon>Panicodae</taxon>
        <taxon>Paniceae</taxon>
        <taxon>Panicinae</taxon>
        <taxon>Panicum</taxon>
        <taxon>Panicum sect. Hiantes</taxon>
    </lineage>
</organism>
<dbReference type="AlphaFoldDB" id="A0A8T0WXA4"/>
<dbReference type="GO" id="GO:0005634">
    <property type="term" value="C:nucleus"/>
    <property type="evidence" value="ECO:0007669"/>
    <property type="project" value="UniProtKB-SubCell"/>
</dbReference>
<dbReference type="OrthoDB" id="762064at2759"/>
<keyword evidence="5" id="KW-0539">Nucleus</keyword>